<dbReference type="Proteomes" id="UP001220377">
    <property type="component" value="Chromosome"/>
</dbReference>
<accession>A0ABY7WSC6</accession>
<protein>
    <submittedName>
        <fullName evidence="2">MerR family transcriptional regulator</fullName>
    </submittedName>
</protein>
<dbReference type="SMART" id="SM00422">
    <property type="entry name" value="HTH_MERR"/>
    <property type="match status" value="1"/>
</dbReference>
<dbReference type="CDD" id="cd01105">
    <property type="entry name" value="HTH_GlnR-like"/>
    <property type="match status" value="1"/>
</dbReference>
<dbReference type="RefSeq" id="WP_274260355.1">
    <property type="nucleotide sequence ID" value="NZ_CP117884.1"/>
</dbReference>
<gene>
    <name evidence="2" type="ORF">PQ472_00230</name>
</gene>
<name>A0ABY7WSC6_9LACO</name>
<feature type="domain" description="HTH merR-type" evidence="1">
    <location>
        <begin position="18"/>
        <end position="84"/>
    </location>
</feature>
<dbReference type="Gene3D" id="1.10.1660.10">
    <property type="match status" value="1"/>
</dbReference>
<keyword evidence="3" id="KW-1185">Reference proteome</keyword>
<evidence type="ECO:0000313" key="2">
    <source>
        <dbReference type="EMBL" id="WDF82699.1"/>
    </source>
</evidence>
<dbReference type="InterPro" id="IPR009061">
    <property type="entry name" value="DNA-bd_dom_put_sf"/>
</dbReference>
<dbReference type="SUPFAM" id="SSF46955">
    <property type="entry name" value="Putative DNA-binding domain"/>
    <property type="match status" value="1"/>
</dbReference>
<dbReference type="Pfam" id="PF13411">
    <property type="entry name" value="MerR_1"/>
    <property type="match status" value="1"/>
</dbReference>
<evidence type="ECO:0000313" key="3">
    <source>
        <dbReference type="Proteomes" id="UP001220377"/>
    </source>
</evidence>
<reference evidence="2 3" key="1">
    <citation type="submission" date="2023-02" db="EMBL/GenBank/DDBJ databases">
        <title>Genome sequence of Lacticaseibacillus sp. KACC 23028.</title>
        <authorList>
            <person name="Kim S."/>
            <person name="Heo J."/>
            <person name="Kwon S.-W."/>
        </authorList>
    </citation>
    <scope>NUCLEOTIDE SEQUENCE [LARGE SCALE GENOMIC DNA]</scope>
    <source>
        <strain evidence="2 3">KACC 23028</strain>
    </source>
</reference>
<sequence length="147" mass="16946">MEQDLTHIFKQLDLSVGIGETSRVTGATLTQIRYWEKKGLIQSFTRDETRNKRFDLPNIMAILQIRHLLSEGYTLAKATEMLKNHRHDVNRFKMLARTAIKRVWDGEDGSTYFDMGVIANDPDYNVQIKLTDNDAVTTKVPRETTTD</sequence>
<dbReference type="PROSITE" id="PS50937">
    <property type="entry name" value="HTH_MERR_2"/>
    <property type="match status" value="1"/>
</dbReference>
<evidence type="ECO:0000259" key="1">
    <source>
        <dbReference type="PROSITE" id="PS50937"/>
    </source>
</evidence>
<organism evidence="2 3">
    <name type="scientific">Lacticaseibacillus pabuli</name>
    <dbReference type="NCBI Taxonomy" id="3025672"/>
    <lineage>
        <taxon>Bacteria</taxon>
        <taxon>Bacillati</taxon>
        <taxon>Bacillota</taxon>
        <taxon>Bacilli</taxon>
        <taxon>Lactobacillales</taxon>
        <taxon>Lactobacillaceae</taxon>
        <taxon>Lacticaseibacillus</taxon>
    </lineage>
</organism>
<dbReference type="EMBL" id="CP117884">
    <property type="protein sequence ID" value="WDF82699.1"/>
    <property type="molecule type" value="Genomic_DNA"/>
</dbReference>
<dbReference type="InterPro" id="IPR000551">
    <property type="entry name" value="MerR-type_HTH_dom"/>
</dbReference>
<proteinExistence type="predicted"/>